<dbReference type="RefSeq" id="XP_008078769.1">
    <property type="nucleotide sequence ID" value="XM_008080578.1"/>
</dbReference>
<dbReference type="eggNOG" id="ENOG502SQUF">
    <property type="taxonomic scope" value="Eukaryota"/>
</dbReference>
<dbReference type="KEGG" id="glz:GLAREA_06630"/>
<dbReference type="HOGENOM" id="CLU_075891_0_0_1"/>
<accession>S3D574</accession>
<name>S3D574_GLAL2</name>
<proteinExistence type="predicted"/>
<protein>
    <recommendedName>
        <fullName evidence="3">F-box domain-containing protein</fullName>
    </recommendedName>
</protein>
<gene>
    <name evidence="1" type="ORF">GLAREA_06630</name>
</gene>
<evidence type="ECO:0000313" key="2">
    <source>
        <dbReference type="Proteomes" id="UP000016922"/>
    </source>
</evidence>
<evidence type="ECO:0000313" key="1">
    <source>
        <dbReference type="EMBL" id="EPE33617.1"/>
    </source>
</evidence>
<evidence type="ECO:0008006" key="3">
    <source>
        <dbReference type="Google" id="ProtNLM"/>
    </source>
</evidence>
<dbReference type="PANTHER" id="PTHR42085:SF4">
    <property type="entry name" value="F-BOX DOMAIN-CONTAINING PROTEIN"/>
    <property type="match status" value="1"/>
</dbReference>
<dbReference type="GeneID" id="19465683"/>
<dbReference type="Proteomes" id="UP000016922">
    <property type="component" value="Unassembled WGS sequence"/>
</dbReference>
<dbReference type="OrthoDB" id="2951834at2759"/>
<dbReference type="InterPro" id="IPR038883">
    <property type="entry name" value="AN11006-like"/>
</dbReference>
<reference evidence="1 2" key="1">
    <citation type="journal article" date="2013" name="BMC Genomics">
        <title>Genomics-driven discovery of the pneumocandin biosynthetic gene cluster in the fungus Glarea lozoyensis.</title>
        <authorList>
            <person name="Chen L."/>
            <person name="Yue Q."/>
            <person name="Zhang X."/>
            <person name="Xiang M."/>
            <person name="Wang C."/>
            <person name="Li S."/>
            <person name="Che Y."/>
            <person name="Ortiz-Lopez F.J."/>
            <person name="Bills G.F."/>
            <person name="Liu X."/>
            <person name="An Z."/>
        </authorList>
    </citation>
    <scope>NUCLEOTIDE SEQUENCE [LARGE SCALE GENOMIC DNA]</scope>
    <source>
        <strain evidence="2">ATCC 20868 / MF5171</strain>
    </source>
</reference>
<dbReference type="OMA" id="PYTRCGR"/>
<sequence>MSQVKIESPRMKRAHLNFLHLPGEIRNEIYTQLLVLPRESNILPFYDCNLYDIYPEILSVCRKTHTEALPILYGLNTFIANTTPTSCFPRLTPFHAPVQSSAMVALIRRYYVRIRLDYQPSFSFERARDAFTGMEELTVDVFRMNFDRWSPGVLTRFEGVRGVKNVRIVGSTYGFPRYVEWLEGCIASAEGVDVEGFEGEEQTVVENVRRCDGRTVGRELGMNIAEV</sequence>
<dbReference type="PANTHER" id="PTHR42085">
    <property type="entry name" value="F-BOX DOMAIN-CONTAINING PROTEIN"/>
    <property type="match status" value="1"/>
</dbReference>
<organism evidence="1 2">
    <name type="scientific">Glarea lozoyensis (strain ATCC 20868 / MF5171)</name>
    <dbReference type="NCBI Taxonomy" id="1116229"/>
    <lineage>
        <taxon>Eukaryota</taxon>
        <taxon>Fungi</taxon>
        <taxon>Dikarya</taxon>
        <taxon>Ascomycota</taxon>
        <taxon>Pezizomycotina</taxon>
        <taxon>Leotiomycetes</taxon>
        <taxon>Helotiales</taxon>
        <taxon>Helotiaceae</taxon>
        <taxon>Glarea</taxon>
    </lineage>
</organism>
<dbReference type="EMBL" id="KE145357">
    <property type="protein sequence ID" value="EPE33617.1"/>
    <property type="molecule type" value="Genomic_DNA"/>
</dbReference>
<keyword evidence="2" id="KW-1185">Reference proteome</keyword>
<dbReference type="AlphaFoldDB" id="S3D574"/>